<keyword evidence="1" id="KW-1133">Transmembrane helix</keyword>
<reference evidence="2" key="1">
    <citation type="journal article" date="2021" name="Nat. Microbiol.">
        <title>Cocultivation of an ultrasmall environmental parasitic bacterium with lytic ability against bacteria associated with wastewater foams.</title>
        <authorList>
            <person name="Batinovic S."/>
            <person name="Rose J.J.A."/>
            <person name="Ratcliffe J."/>
            <person name="Seviour R.J."/>
            <person name="Petrovski S."/>
        </authorList>
    </citation>
    <scope>NUCLEOTIDE SEQUENCE</scope>
    <source>
        <strain evidence="2">JR1</strain>
    </source>
</reference>
<dbReference type="EMBL" id="CP045921">
    <property type="protein sequence ID" value="QHN42649.1"/>
    <property type="molecule type" value="Genomic_DNA"/>
</dbReference>
<evidence type="ECO:0000256" key="1">
    <source>
        <dbReference type="SAM" id="Phobius"/>
    </source>
</evidence>
<dbReference type="AlphaFoldDB" id="A0A857MMZ7"/>
<evidence type="ECO:0000313" key="3">
    <source>
        <dbReference type="Proteomes" id="UP001059824"/>
    </source>
</evidence>
<protein>
    <submittedName>
        <fullName evidence="2">Uncharacterized protein</fullName>
    </submittedName>
</protein>
<dbReference type="KEGG" id="mama:GII36_02145"/>
<keyword evidence="1" id="KW-0812">Transmembrane</keyword>
<organism evidence="2 3">
    <name type="scientific">Candidatus Mycosynbacter amalyticus</name>
    <dbReference type="NCBI Taxonomy" id="2665156"/>
    <lineage>
        <taxon>Bacteria</taxon>
        <taxon>Candidatus Saccharimonadota</taxon>
        <taxon>Candidatus Saccharimonadota incertae sedis</taxon>
        <taxon>Candidatus Mycosynbacter</taxon>
    </lineage>
</organism>
<dbReference type="Proteomes" id="UP001059824">
    <property type="component" value="Chromosome"/>
</dbReference>
<keyword evidence="3" id="KW-1185">Reference proteome</keyword>
<dbReference type="RefSeq" id="WP_260764107.1">
    <property type="nucleotide sequence ID" value="NZ_CP045921.1"/>
</dbReference>
<sequence>MSSEMHQEFNDENTPIIEPAKKGFEYVADLTNRQLELFNEALVEYTDTPSVKNDEVLVSLVTSHADSVQRTLEAYGAEFGDGIAAFRAMTYYVVGLEQRRVEMMNSLGLEGAEFKVINNGDVEGVLYVAPEYDDTDTTASVEPSEVVETVHSFYMGRFGADLKTLHDAAHATYDNSPRGRRKKYMRHVGSYALDVTKVAVGVVGAIAIAKKTKLL</sequence>
<gene>
    <name evidence="2" type="ORF">GII36_02145</name>
</gene>
<feature type="transmembrane region" description="Helical" evidence="1">
    <location>
        <begin position="188"/>
        <end position="209"/>
    </location>
</feature>
<proteinExistence type="predicted"/>
<name>A0A857MMZ7_9BACT</name>
<keyword evidence="1" id="KW-0472">Membrane</keyword>
<accession>A0A857MMZ7</accession>
<evidence type="ECO:0000313" key="2">
    <source>
        <dbReference type="EMBL" id="QHN42649.1"/>
    </source>
</evidence>